<dbReference type="Pfam" id="PF22191">
    <property type="entry name" value="IBR_1"/>
    <property type="match status" value="1"/>
</dbReference>
<dbReference type="Proteomes" id="UP000250140">
    <property type="component" value="Unassembled WGS sequence"/>
</dbReference>
<dbReference type="InterPro" id="IPR044066">
    <property type="entry name" value="TRIAD_supradom"/>
</dbReference>
<evidence type="ECO:0000259" key="10">
    <source>
        <dbReference type="PROSITE" id="PS51873"/>
    </source>
</evidence>
<dbReference type="OrthoDB" id="1431934at2759"/>
<organism evidence="11 12">
    <name type="scientific">Glonium stellatum</name>
    <dbReference type="NCBI Taxonomy" id="574774"/>
    <lineage>
        <taxon>Eukaryota</taxon>
        <taxon>Fungi</taxon>
        <taxon>Dikarya</taxon>
        <taxon>Ascomycota</taxon>
        <taxon>Pezizomycotina</taxon>
        <taxon>Dothideomycetes</taxon>
        <taxon>Pleosporomycetidae</taxon>
        <taxon>Gloniales</taxon>
        <taxon>Gloniaceae</taxon>
        <taxon>Glonium</taxon>
    </lineage>
</organism>
<reference evidence="11 12" key="1">
    <citation type="journal article" date="2016" name="Nat. Commun.">
        <title>Ectomycorrhizal ecology is imprinted in the genome of the dominant symbiotic fungus Cenococcum geophilum.</title>
        <authorList>
            <consortium name="DOE Joint Genome Institute"/>
            <person name="Peter M."/>
            <person name="Kohler A."/>
            <person name="Ohm R.A."/>
            <person name="Kuo A."/>
            <person name="Krutzmann J."/>
            <person name="Morin E."/>
            <person name="Arend M."/>
            <person name="Barry K.W."/>
            <person name="Binder M."/>
            <person name="Choi C."/>
            <person name="Clum A."/>
            <person name="Copeland A."/>
            <person name="Grisel N."/>
            <person name="Haridas S."/>
            <person name="Kipfer T."/>
            <person name="LaButti K."/>
            <person name="Lindquist E."/>
            <person name="Lipzen A."/>
            <person name="Maire R."/>
            <person name="Meier B."/>
            <person name="Mihaltcheva S."/>
            <person name="Molinier V."/>
            <person name="Murat C."/>
            <person name="Poggeler S."/>
            <person name="Quandt C.A."/>
            <person name="Sperisen C."/>
            <person name="Tritt A."/>
            <person name="Tisserant E."/>
            <person name="Crous P.W."/>
            <person name="Henrissat B."/>
            <person name="Nehls U."/>
            <person name="Egli S."/>
            <person name="Spatafora J.W."/>
            <person name="Grigoriev I.V."/>
            <person name="Martin F.M."/>
        </authorList>
    </citation>
    <scope>NUCLEOTIDE SEQUENCE [LARGE SCALE GENOMIC DNA]</scope>
    <source>
        <strain evidence="11 12">CBS 207.34</strain>
    </source>
</reference>
<dbReference type="InterPro" id="IPR002867">
    <property type="entry name" value="IBR_dom"/>
</dbReference>
<name>A0A8E2FAX2_9PEZI</name>
<evidence type="ECO:0000256" key="5">
    <source>
        <dbReference type="ARBA" id="ARBA00022737"/>
    </source>
</evidence>
<evidence type="ECO:0000256" key="9">
    <source>
        <dbReference type="SAM" id="MobiDB-lite"/>
    </source>
</evidence>
<dbReference type="SMART" id="SM00647">
    <property type="entry name" value="IBR"/>
    <property type="match status" value="2"/>
</dbReference>
<dbReference type="GO" id="GO:0061630">
    <property type="term" value="F:ubiquitin protein ligase activity"/>
    <property type="evidence" value="ECO:0007669"/>
    <property type="project" value="UniProtKB-EC"/>
</dbReference>
<comment type="catalytic activity">
    <reaction evidence="1">
        <text>[E2 ubiquitin-conjugating enzyme]-S-ubiquitinyl-L-cysteine + [acceptor protein]-L-lysine = [E2 ubiquitin-conjugating enzyme]-L-cysteine + [acceptor protein]-N(6)-ubiquitinyl-L-lysine.</text>
        <dbReference type="EC" id="2.3.2.31"/>
    </reaction>
</comment>
<proteinExistence type="predicted"/>
<keyword evidence="5" id="KW-0677">Repeat</keyword>
<accession>A0A8E2FAX2</accession>
<dbReference type="SUPFAM" id="SSF57850">
    <property type="entry name" value="RING/U-box"/>
    <property type="match status" value="3"/>
</dbReference>
<evidence type="ECO:0000256" key="7">
    <source>
        <dbReference type="ARBA" id="ARBA00022786"/>
    </source>
</evidence>
<evidence type="ECO:0000313" key="11">
    <source>
        <dbReference type="EMBL" id="OCL13123.1"/>
    </source>
</evidence>
<evidence type="ECO:0000256" key="6">
    <source>
        <dbReference type="ARBA" id="ARBA00022771"/>
    </source>
</evidence>
<evidence type="ECO:0000256" key="3">
    <source>
        <dbReference type="ARBA" id="ARBA00022679"/>
    </source>
</evidence>
<dbReference type="Pfam" id="PF01485">
    <property type="entry name" value="IBR"/>
    <property type="match status" value="1"/>
</dbReference>
<protein>
    <recommendedName>
        <fullName evidence="2">RBR-type E3 ubiquitin transferase</fullName>
        <ecNumber evidence="2">2.3.2.31</ecNumber>
    </recommendedName>
</protein>
<dbReference type="EC" id="2.3.2.31" evidence="2"/>
<evidence type="ECO:0000256" key="1">
    <source>
        <dbReference type="ARBA" id="ARBA00001798"/>
    </source>
</evidence>
<dbReference type="GO" id="GO:0008270">
    <property type="term" value="F:zinc ion binding"/>
    <property type="evidence" value="ECO:0007669"/>
    <property type="project" value="UniProtKB-KW"/>
</dbReference>
<keyword evidence="7" id="KW-0833">Ubl conjugation pathway</keyword>
<dbReference type="PROSITE" id="PS00518">
    <property type="entry name" value="ZF_RING_1"/>
    <property type="match status" value="1"/>
</dbReference>
<feature type="domain" description="RING-type" evidence="10">
    <location>
        <begin position="386"/>
        <end position="625"/>
    </location>
</feature>
<feature type="region of interest" description="Disordered" evidence="9">
    <location>
        <begin position="31"/>
        <end position="59"/>
    </location>
</feature>
<keyword evidence="12" id="KW-1185">Reference proteome</keyword>
<evidence type="ECO:0000256" key="8">
    <source>
        <dbReference type="ARBA" id="ARBA00022833"/>
    </source>
</evidence>
<dbReference type="Gene3D" id="3.30.40.10">
    <property type="entry name" value="Zinc/RING finger domain, C3HC4 (zinc finger)"/>
    <property type="match status" value="1"/>
</dbReference>
<dbReference type="Gene3D" id="1.20.120.1750">
    <property type="match status" value="1"/>
</dbReference>
<dbReference type="PROSITE" id="PS51873">
    <property type="entry name" value="TRIAD"/>
    <property type="match status" value="1"/>
</dbReference>
<keyword evidence="3" id="KW-0808">Transferase</keyword>
<dbReference type="InterPro" id="IPR017907">
    <property type="entry name" value="Znf_RING_CS"/>
</dbReference>
<evidence type="ECO:0000313" key="12">
    <source>
        <dbReference type="Proteomes" id="UP000250140"/>
    </source>
</evidence>
<gene>
    <name evidence="11" type="ORF">AOQ84DRAFT_126384</name>
</gene>
<evidence type="ECO:0000256" key="4">
    <source>
        <dbReference type="ARBA" id="ARBA00022723"/>
    </source>
</evidence>
<dbReference type="InterPro" id="IPR031127">
    <property type="entry name" value="E3_UB_ligase_RBR"/>
</dbReference>
<dbReference type="InterPro" id="IPR013083">
    <property type="entry name" value="Znf_RING/FYVE/PHD"/>
</dbReference>
<dbReference type="EMBL" id="KV748782">
    <property type="protein sequence ID" value="OCL13123.1"/>
    <property type="molecule type" value="Genomic_DNA"/>
</dbReference>
<sequence>MTLGMNAEAYLDNALRLQNQRQYTNYIEASSPSTSFESQETAQKSFSTQSSTAVRPQHSTQKLRSWAAKYHVDSKATGSLSRGKELVREVSSSIQDAQSENHGLFQEVSKLHRKLDMTIGSPLWPVTLRMILMTRITEATFGPLALDSGQSPPLSEMGYLCPIPSSALDVTLNSVQANRFGIFLQRGHKQSNIYRGLRVYPCTKCYKPRFRFITANCHPLFSKLNEYPQINGIPYGDICSPCGLKALSRGIWWGWWGNLGNFTWLKHDWDETCFNFWINSEKRLEDILDSLGYGDTNHVNDYVKNFKLAVMYRQALRNLHPRPNQRELDAAAKLHTHLIKRGYMRSFFEPSYGVYNKFEPGPVVLGSMDNGLKIPIFSRLFRRRYKPKECVVCCEEKYEISYGKPDQWGKDCAGYSGLWMWSILEYPTNSIQKCDHDFDVCRACIAQHISTSLGNVDIDRIMCPQCDKAFSYDEIRSLAEPETFQRYDKILLQRALSSEPNFRWCLSETCESGQVYDNFIAMVKCAECGFRMCFRHQQPWHTNITCTDFEDLRLHGDPNYVETQKLISKTTKGCPECGVRITKGKGCFHMTCRSCKHEFCWECLADWDSVQNNPQRHNDGCYFRSSTVYPTAISGENLQAALQRRYE</sequence>
<evidence type="ECO:0000256" key="2">
    <source>
        <dbReference type="ARBA" id="ARBA00012251"/>
    </source>
</evidence>
<keyword evidence="4" id="KW-0479">Metal-binding</keyword>
<dbReference type="AlphaFoldDB" id="A0A8E2FAX2"/>
<dbReference type="GO" id="GO:0016567">
    <property type="term" value="P:protein ubiquitination"/>
    <property type="evidence" value="ECO:0007669"/>
    <property type="project" value="InterPro"/>
</dbReference>
<dbReference type="PANTHER" id="PTHR11685">
    <property type="entry name" value="RBR FAMILY RING FINGER AND IBR DOMAIN-CONTAINING"/>
    <property type="match status" value="1"/>
</dbReference>
<keyword evidence="8" id="KW-0862">Zinc</keyword>
<keyword evidence="6" id="KW-0863">Zinc-finger</keyword>